<dbReference type="Proteomes" id="UP000195602">
    <property type="component" value="Unassembled WGS sequence"/>
</dbReference>
<feature type="compositionally biased region" description="Basic and acidic residues" evidence="5">
    <location>
        <begin position="26"/>
        <end position="36"/>
    </location>
</feature>
<feature type="domain" description="Major facilitator superfamily (MFS) profile" evidence="7">
    <location>
        <begin position="120"/>
        <end position="554"/>
    </location>
</feature>
<feature type="transmembrane region" description="Helical" evidence="6">
    <location>
        <begin position="390"/>
        <end position="410"/>
    </location>
</feature>
<feature type="transmembrane region" description="Helical" evidence="6">
    <location>
        <begin position="210"/>
        <end position="233"/>
    </location>
</feature>
<organism evidence="8 9">
    <name type="scientific">Clavispora lusitaniae</name>
    <name type="common">Candida lusitaniae</name>
    <dbReference type="NCBI Taxonomy" id="36911"/>
    <lineage>
        <taxon>Eukaryota</taxon>
        <taxon>Fungi</taxon>
        <taxon>Dikarya</taxon>
        <taxon>Ascomycota</taxon>
        <taxon>Saccharomycotina</taxon>
        <taxon>Pichiomycetes</taxon>
        <taxon>Metschnikowiaceae</taxon>
        <taxon>Clavispora</taxon>
    </lineage>
</organism>
<evidence type="ECO:0000313" key="8">
    <source>
        <dbReference type="EMBL" id="OVF11186.1"/>
    </source>
</evidence>
<dbReference type="SUPFAM" id="SSF103473">
    <property type="entry name" value="MFS general substrate transporter"/>
    <property type="match status" value="1"/>
</dbReference>
<evidence type="ECO:0000256" key="4">
    <source>
        <dbReference type="ARBA" id="ARBA00023136"/>
    </source>
</evidence>
<feature type="transmembrane region" description="Helical" evidence="6">
    <location>
        <begin position="186"/>
        <end position="204"/>
    </location>
</feature>
<comment type="caution">
    <text evidence="8">The sequence shown here is derived from an EMBL/GenBank/DDBJ whole genome shotgun (WGS) entry which is preliminary data.</text>
</comment>
<dbReference type="Pfam" id="PF07690">
    <property type="entry name" value="MFS_1"/>
    <property type="match status" value="1"/>
</dbReference>
<feature type="transmembrane region" description="Helical" evidence="6">
    <location>
        <begin position="155"/>
        <end position="174"/>
    </location>
</feature>
<evidence type="ECO:0000313" key="9">
    <source>
        <dbReference type="Proteomes" id="UP000195602"/>
    </source>
</evidence>
<dbReference type="Gene3D" id="1.20.1250.20">
    <property type="entry name" value="MFS general substrate transporter like domains"/>
    <property type="match status" value="1"/>
</dbReference>
<proteinExistence type="predicted"/>
<dbReference type="GO" id="GO:0022857">
    <property type="term" value="F:transmembrane transporter activity"/>
    <property type="evidence" value="ECO:0007669"/>
    <property type="project" value="InterPro"/>
</dbReference>
<feature type="transmembrane region" description="Helical" evidence="6">
    <location>
        <begin position="502"/>
        <end position="520"/>
    </location>
</feature>
<feature type="transmembrane region" description="Helical" evidence="6">
    <location>
        <begin position="245"/>
        <end position="264"/>
    </location>
</feature>
<feature type="transmembrane region" description="Helical" evidence="6">
    <location>
        <begin position="344"/>
        <end position="370"/>
    </location>
</feature>
<sequence>MSQSIDSASSVDAEAKPYAGSSESPHPVDQESDLKRILTENKGVQSIISRLQEDAGVLGPLEQGYDVEKVLTRPDPHSDFHPEDEWKYPVDMETKLRLVEFVPGDKGNPKNMGTGRKWLLTVSLGMICFVVALGSAIVTGDLAGPVEYFKVSQEVVILSSVTVFVVGFGVGPLLFAPMSEELGRSIIYAVTLGMAVIFIIPCAVAKNIGTLLICRLIDGVLFSAPMTLIGGSLADIWDANERGKAMAVFSAAPFLGPCLGPIFGGLLGDYTSTWRWVYWAYLIIAGVFYILFLLIVPETHHNTLLKRRAAKLRKLTGDESYRCLAELQVRSFSEVARVSLLRPFLLLSELIISLVTLYMSVVYGLLYMFFFAYPVIYMEDKGWSASKTGVMFLPIAGGVVLSSISAPFINNDYNKRAKAYRDRGEMPPPELRLIPMMFGCWFVPAGLFAWAWSSYARLSWAGPAFSGFACGYGFLSLYNPANNYIVDSYQHYAASGLAAKTFVRSIWGACVPLFTIQMYHKLGNQWATSLMAFIALACCAIPYLFYFYGAKIRKFSRYAYSPEKHQA</sequence>
<dbReference type="PROSITE" id="PS50850">
    <property type="entry name" value="MFS"/>
    <property type="match status" value="1"/>
</dbReference>
<evidence type="ECO:0000256" key="1">
    <source>
        <dbReference type="ARBA" id="ARBA00004141"/>
    </source>
</evidence>
<feature type="transmembrane region" description="Helical" evidence="6">
    <location>
        <begin position="431"/>
        <end position="452"/>
    </location>
</feature>
<gene>
    <name evidence="8" type="ORF">A9F13_01g06600</name>
</gene>
<dbReference type="KEGG" id="clus:A9F13_01g06600"/>
<keyword evidence="3 6" id="KW-1133">Transmembrane helix</keyword>
<dbReference type="EMBL" id="LYUB02000001">
    <property type="protein sequence ID" value="OVF11186.1"/>
    <property type="molecule type" value="Genomic_DNA"/>
</dbReference>
<reference evidence="8 9" key="1">
    <citation type="submission" date="2017-04" db="EMBL/GenBank/DDBJ databases">
        <title>Draft genome of the yeast Clavispora lusitaniae type strain CBS 6936.</title>
        <authorList>
            <person name="Durrens P."/>
            <person name="Klopp C."/>
            <person name="Biteau N."/>
            <person name="Fitton-Ouhabi V."/>
            <person name="Dementhon K."/>
            <person name="Accoceberry I."/>
            <person name="Sherman D.J."/>
            <person name="Noel T."/>
        </authorList>
    </citation>
    <scope>NUCLEOTIDE SEQUENCE [LARGE SCALE GENOMIC DNA]</scope>
    <source>
        <strain evidence="8 9">CBS 6936</strain>
    </source>
</reference>
<dbReference type="PANTHER" id="PTHR23502">
    <property type="entry name" value="MAJOR FACILITATOR SUPERFAMILY"/>
    <property type="match status" value="1"/>
</dbReference>
<dbReference type="PANTHER" id="PTHR23502:SF48">
    <property type="entry name" value="MULTIDRUG TRANSPORTER, PUTATIVE (AFU_ORTHOLOGUE AFUA_5G02700)-RELATED"/>
    <property type="match status" value="1"/>
</dbReference>
<keyword evidence="4 6" id="KW-0472">Membrane</keyword>
<evidence type="ECO:0000256" key="6">
    <source>
        <dbReference type="SAM" id="Phobius"/>
    </source>
</evidence>
<feature type="transmembrane region" description="Helical" evidence="6">
    <location>
        <begin position="276"/>
        <end position="296"/>
    </location>
</feature>
<feature type="transmembrane region" description="Helical" evidence="6">
    <location>
        <begin position="526"/>
        <end position="548"/>
    </location>
</feature>
<comment type="subcellular location">
    <subcellularLocation>
        <location evidence="1">Membrane</location>
        <topology evidence="1">Multi-pass membrane protein</topology>
    </subcellularLocation>
</comment>
<dbReference type="FunFam" id="1.20.1250.20:FF:000011">
    <property type="entry name" value="MFS multidrug transporter, putative"/>
    <property type="match status" value="1"/>
</dbReference>
<keyword evidence="2 6" id="KW-0812">Transmembrane</keyword>
<dbReference type="GO" id="GO:0005886">
    <property type="term" value="C:plasma membrane"/>
    <property type="evidence" value="ECO:0007669"/>
    <property type="project" value="TreeGrafter"/>
</dbReference>
<feature type="compositionally biased region" description="Polar residues" evidence="5">
    <location>
        <begin position="1"/>
        <end position="10"/>
    </location>
</feature>
<evidence type="ECO:0000259" key="7">
    <source>
        <dbReference type="PROSITE" id="PS50850"/>
    </source>
</evidence>
<evidence type="ECO:0000256" key="5">
    <source>
        <dbReference type="SAM" id="MobiDB-lite"/>
    </source>
</evidence>
<dbReference type="OMA" id="PMMLSCW"/>
<dbReference type="InterPro" id="IPR020846">
    <property type="entry name" value="MFS_dom"/>
</dbReference>
<evidence type="ECO:0000256" key="3">
    <source>
        <dbReference type="ARBA" id="ARBA00022989"/>
    </source>
</evidence>
<feature type="transmembrane region" description="Helical" evidence="6">
    <location>
        <begin position="458"/>
        <end position="481"/>
    </location>
</feature>
<name>A0AA91Q5D5_CLALS</name>
<dbReference type="CDD" id="cd17323">
    <property type="entry name" value="MFS_Tpo1_MDR_like"/>
    <property type="match status" value="1"/>
</dbReference>
<protein>
    <submittedName>
        <fullName evidence="8">Polyamine transporter</fullName>
    </submittedName>
</protein>
<accession>A0AA91Q5D5</accession>
<evidence type="ECO:0000256" key="2">
    <source>
        <dbReference type="ARBA" id="ARBA00022692"/>
    </source>
</evidence>
<dbReference type="InterPro" id="IPR036259">
    <property type="entry name" value="MFS_trans_sf"/>
</dbReference>
<feature type="transmembrane region" description="Helical" evidence="6">
    <location>
        <begin position="118"/>
        <end position="143"/>
    </location>
</feature>
<feature type="region of interest" description="Disordered" evidence="5">
    <location>
        <begin position="1"/>
        <end position="36"/>
    </location>
</feature>
<dbReference type="InterPro" id="IPR011701">
    <property type="entry name" value="MFS"/>
</dbReference>
<dbReference type="AlphaFoldDB" id="A0AA91Q5D5"/>